<comment type="caution">
    <text evidence="2">The sequence shown here is derived from an EMBL/GenBank/DDBJ whole genome shotgun (WGS) entry which is preliminary data.</text>
</comment>
<evidence type="ECO:0000259" key="1">
    <source>
        <dbReference type="Pfam" id="PF01966"/>
    </source>
</evidence>
<dbReference type="AlphaFoldDB" id="D6TK44"/>
<gene>
    <name evidence="2" type="ORF">Krac_11374</name>
</gene>
<dbReference type="InterPro" id="IPR006674">
    <property type="entry name" value="HD_domain"/>
</dbReference>
<evidence type="ECO:0000313" key="3">
    <source>
        <dbReference type="Proteomes" id="UP000004508"/>
    </source>
</evidence>
<name>D6TK44_KTERA</name>
<dbReference type="OrthoDB" id="581608at2"/>
<dbReference type="PANTHER" id="PTHR40202">
    <property type="match status" value="1"/>
</dbReference>
<dbReference type="EMBL" id="ADVG01000001">
    <property type="protein sequence ID" value="EFH89801.1"/>
    <property type="molecule type" value="Genomic_DNA"/>
</dbReference>
<sequence>MTTKNLEPFQTADEAWAALEEQQGMSDGELVDLWQHQLQTAEQLRHLGADDELIVAGLLHDLGDGRVAEAEHAPWAAQLVRPLFGERIAWVIGAHADAKRYLCTTDQGYWSTLSPISQQTMIQQGGLMSQEEVSAFAANPWAEDALLLRKCDDAGKNPMYEVTDIQFFRITLQHVATSRMLDKSRLNE</sequence>
<feature type="domain" description="HD" evidence="1">
    <location>
        <begin position="34"/>
        <end position="100"/>
    </location>
</feature>
<dbReference type="PANTHER" id="PTHR40202:SF1">
    <property type="entry name" value="HD DOMAIN-CONTAINING PROTEIN"/>
    <property type="match status" value="1"/>
</dbReference>
<evidence type="ECO:0000313" key="2">
    <source>
        <dbReference type="EMBL" id="EFH89801.1"/>
    </source>
</evidence>
<keyword evidence="3" id="KW-1185">Reference proteome</keyword>
<dbReference type="Gene3D" id="1.10.3210.10">
    <property type="entry name" value="Hypothetical protein af1432"/>
    <property type="match status" value="1"/>
</dbReference>
<accession>D6TK44</accession>
<dbReference type="SUPFAM" id="SSF109604">
    <property type="entry name" value="HD-domain/PDEase-like"/>
    <property type="match status" value="1"/>
</dbReference>
<dbReference type="InParanoid" id="D6TK44"/>
<proteinExistence type="predicted"/>
<dbReference type="GO" id="GO:0016787">
    <property type="term" value="F:hydrolase activity"/>
    <property type="evidence" value="ECO:0007669"/>
    <property type="project" value="UniProtKB-KW"/>
</dbReference>
<dbReference type="eggNOG" id="COG4341">
    <property type="taxonomic scope" value="Bacteria"/>
</dbReference>
<dbReference type="InterPro" id="IPR052567">
    <property type="entry name" value="OP_Dioxygenase"/>
</dbReference>
<keyword evidence="2" id="KW-0378">Hydrolase</keyword>
<dbReference type="Proteomes" id="UP000004508">
    <property type="component" value="Unassembled WGS sequence"/>
</dbReference>
<organism evidence="2 3">
    <name type="scientific">Ktedonobacter racemifer DSM 44963</name>
    <dbReference type="NCBI Taxonomy" id="485913"/>
    <lineage>
        <taxon>Bacteria</taxon>
        <taxon>Bacillati</taxon>
        <taxon>Chloroflexota</taxon>
        <taxon>Ktedonobacteria</taxon>
        <taxon>Ktedonobacterales</taxon>
        <taxon>Ktedonobacteraceae</taxon>
        <taxon>Ktedonobacter</taxon>
    </lineage>
</organism>
<protein>
    <submittedName>
        <fullName evidence="2">Metal dependent phosphohydrolase</fullName>
    </submittedName>
</protein>
<dbReference type="Pfam" id="PF01966">
    <property type="entry name" value="HD"/>
    <property type="match status" value="1"/>
</dbReference>
<reference evidence="2 3" key="1">
    <citation type="journal article" date="2011" name="Stand. Genomic Sci.">
        <title>Non-contiguous finished genome sequence and contextual data of the filamentous soil bacterium Ktedonobacter racemifer type strain (SOSP1-21).</title>
        <authorList>
            <person name="Chang Y.J."/>
            <person name="Land M."/>
            <person name="Hauser L."/>
            <person name="Chertkov O."/>
            <person name="Del Rio T.G."/>
            <person name="Nolan M."/>
            <person name="Copeland A."/>
            <person name="Tice H."/>
            <person name="Cheng J.F."/>
            <person name="Lucas S."/>
            <person name="Han C."/>
            <person name="Goodwin L."/>
            <person name="Pitluck S."/>
            <person name="Ivanova N."/>
            <person name="Ovchinikova G."/>
            <person name="Pati A."/>
            <person name="Chen A."/>
            <person name="Palaniappan K."/>
            <person name="Mavromatis K."/>
            <person name="Liolios K."/>
            <person name="Brettin T."/>
            <person name="Fiebig A."/>
            <person name="Rohde M."/>
            <person name="Abt B."/>
            <person name="Goker M."/>
            <person name="Detter J.C."/>
            <person name="Woyke T."/>
            <person name="Bristow J."/>
            <person name="Eisen J.A."/>
            <person name="Markowitz V."/>
            <person name="Hugenholtz P."/>
            <person name="Kyrpides N.C."/>
            <person name="Klenk H.P."/>
            <person name="Lapidus A."/>
        </authorList>
    </citation>
    <scope>NUCLEOTIDE SEQUENCE [LARGE SCALE GENOMIC DNA]</scope>
    <source>
        <strain evidence="3">DSM 44963</strain>
    </source>
</reference>
<dbReference type="RefSeq" id="WP_007906674.1">
    <property type="nucleotide sequence ID" value="NZ_ADVG01000001.1"/>
</dbReference>
<dbReference type="STRING" id="485913.Krac_11374"/>
<dbReference type="CDD" id="cd00077">
    <property type="entry name" value="HDc"/>
    <property type="match status" value="1"/>
</dbReference>
<dbReference type="InterPro" id="IPR003607">
    <property type="entry name" value="HD/PDEase_dom"/>
</dbReference>